<keyword evidence="2" id="KW-1185">Reference proteome</keyword>
<dbReference type="KEGG" id="bze:COCCADRAFT_44373"/>
<proteinExistence type="predicted"/>
<dbReference type="RefSeq" id="XP_007707993.1">
    <property type="nucleotide sequence ID" value="XM_007709803.2"/>
</dbReference>
<evidence type="ECO:0000313" key="1">
    <source>
        <dbReference type="EMBL" id="EUC37768.1"/>
    </source>
</evidence>
<evidence type="ECO:0000313" key="2">
    <source>
        <dbReference type="Proteomes" id="UP000053841"/>
    </source>
</evidence>
<organism evidence="1 2">
    <name type="scientific">Cochliobolus carbonum (strain 26-R-13)</name>
    <name type="common">Maize leaf spot fungus</name>
    <name type="synonym">Bipolaris zeicola</name>
    <dbReference type="NCBI Taxonomy" id="930089"/>
    <lineage>
        <taxon>Eukaryota</taxon>
        <taxon>Fungi</taxon>
        <taxon>Dikarya</taxon>
        <taxon>Ascomycota</taxon>
        <taxon>Pezizomycotina</taxon>
        <taxon>Dothideomycetes</taxon>
        <taxon>Pleosporomycetidae</taxon>
        <taxon>Pleosporales</taxon>
        <taxon>Pleosporineae</taxon>
        <taxon>Pleosporaceae</taxon>
        <taxon>Bipolaris</taxon>
    </lineage>
</organism>
<dbReference type="OrthoDB" id="3674249at2759"/>
<feature type="non-terminal residue" evidence="1">
    <location>
        <position position="1"/>
    </location>
</feature>
<gene>
    <name evidence="1" type="ORF">COCCADRAFT_44373</name>
</gene>
<dbReference type="GeneID" id="19149779"/>
<reference evidence="1 2" key="1">
    <citation type="journal article" date="2013" name="PLoS Genet.">
        <title>Comparative genome structure, secondary metabolite, and effector coding capacity across Cochliobolus pathogens.</title>
        <authorList>
            <person name="Condon B.J."/>
            <person name="Leng Y."/>
            <person name="Wu D."/>
            <person name="Bushley K.E."/>
            <person name="Ohm R.A."/>
            <person name="Otillar R."/>
            <person name="Martin J."/>
            <person name="Schackwitz W."/>
            <person name="Grimwood J."/>
            <person name="MohdZainudin N."/>
            <person name="Xue C."/>
            <person name="Wang R."/>
            <person name="Manning V.A."/>
            <person name="Dhillon B."/>
            <person name="Tu Z.J."/>
            <person name="Steffenson B.J."/>
            <person name="Salamov A."/>
            <person name="Sun H."/>
            <person name="Lowry S."/>
            <person name="LaButti K."/>
            <person name="Han J."/>
            <person name="Copeland A."/>
            <person name="Lindquist E."/>
            <person name="Barry K."/>
            <person name="Schmutz J."/>
            <person name="Baker S.E."/>
            <person name="Ciuffetti L.M."/>
            <person name="Grigoriev I.V."/>
            <person name="Zhong S."/>
            <person name="Turgeon B.G."/>
        </authorList>
    </citation>
    <scope>NUCLEOTIDE SEQUENCE [LARGE SCALE GENOMIC DNA]</scope>
    <source>
        <strain evidence="1 2">26-R-13</strain>
    </source>
</reference>
<dbReference type="EMBL" id="KI964548">
    <property type="protein sequence ID" value="EUC37768.1"/>
    <property type="molecule type" value="Genomic_DNA"/>
</dbReference>
<dbReference type="HOGENOM" id="CLU_2984404_0_0_1"/>
<dbReference type="Proteomes" id="UP000053841">
    <property type="component" value="Unassembled WGS sequence"/>
</dbReference>
<feature type="non-terminal residue" evidence="1">
    <location>
        <position position="58"/>
    </location>
</feature>
<protein>
    <submittedName>
        <fullName evidence="1">Uncharacterized protein</fullName>
    </submittedName>
</protein>
<dbReference type="AlphaFoldDB" id="W6YJD1"/>
<name>W6YJD1_COCC2</name>
<sequence>ISTAVGRVLGQGLKDGGLECSEGFKGQHKRGKQITGIVVLIVMSRSWEKQGTAGEVKS</sequence>
<accession>W6YJD1</accession>